<dbReference type="EMBL" id="LN857024">
    <property type="protein sequence ID" value="CTP81814.1"/>
    <property type="molecule type" value="Genomic_DNA"/>
</dbReference>
<comment type="catalytic activity">
    <reaction evidence="11">
        <text>5,6-dihydrouridine(16) in tRNA + NADP(+) = uridine(16) in tRNA + NADPH + H(+)</text>
        <dbReference type="Rhea" id="RHEA:53376"/>
        <dbReference type="Rhea" id="RHEA-COMP:13543"/>
        <dbReference type="Rhea" id="RHEA-COMP:13544"/>
        <dbReference type="ChEBI" id="CHEBI:15378"/>
        <dbReference type="ChEBI" id="CHEBI:57783"/>
        <dbReference type="ChEBI" id="CHEBI:58349"/>
        <dbReference type="ChEBI" id="CHEBI:65315"/>
        <dbReference type="ChEBI" id="CHEBI:74443"/>
        <dbReference type="EC" id="1.3.1.88"/>
    </reaction>
    <physiologicalReaction direction="right-to-left" evidence="11">
        <dbReference type="Rhea" id="RHEA:53378"/>
    </physiologicalReaction>
</comment>
<dbReference type="PANTHER" id="PTHR11082">
    <property type="entry name" value="TRNA-DIHYDROURIDINE SYNTHASE"/>
    <property type="match status" value="1"/>
</dbReference>
<comment type="catalytic activity">
    <reaction evidence="10">
        <text>5,6-dihydrouridine(17) in tRNA + NAD(+) = uridine(17) in tRNA + NADH + H(+)</text>
        <dbReference type="Rhea" id="RHEA:53372"/>
        <dbReference type="Rhea" id="RHEA-COMP:13541"/>
        <dbReference type="Rhea" id="RHEA-COMP:13542"/>
        <dbReference type="ChEBI" id="CHEBI:15378"/>
        <dbReference type="ChEBI" id="CHEBI:57540"/>
        <dbReference type="ChEBI" id="CHEBI:57945"/>
        <dbReference type="ChEBI" id="CHEBI:65315"/>
        <dbReference type="ChEBI" id="CHEBI:74443"/>
        <dbReference type="EC" id="1.3.1.88"/>
    </reaction>
    <physiologicalReaction direction="right-to-left" evidence="10">
        <dbReference type="Rhea" id="RHEA:53374"/>
    </physiologicalReaction>
</comment>
<evidence type="ECO:0000256" key="10">
    <source>
        <dbReference type="ARBA" id="ARBA00047287"/>
    </source>
</evidence>
<evidence type="ECO:0000256" key="9">
    <source>
        <dbReference type="ARBA" id="ARBA00038890"/>
    </source>
</evidence>
<reference evidence="15" key="2">
    <citation type="submission" date="2012-12" db="EMBL/GenBank/DDBJ databases">
        <authorList>
            <person name="Gao Y.W."/>
            <person name="Fan S.T."/>
            <person name="Sun H.T."/>
            <person name="Wang Z."/>
            <person name="Gao X.L."/>
            <person name="Li Y.G."/>
            <person name="Wang T.C."/>
            <person name="Zhang K."/>
            <person name="Xu W.W."/>
            <person name="Yu Z.J."/>
            <person name="Xia X.Z."/>
        </authorList>
    </citation>
    <scope>NUCLEOTIDE SEQUENCE</scope>
    <source>
        <strain evidence="15">FR3</strain>
    </source>
</reference>
<gene>
    <name evidence="15 16" type="ORF">Bm3858</name>
    <name evidence="15" type="ORF">BM_Bm3858</name>
</gene>
<sequence length="540" mass="61268">MIASASVPCPALVAGQVGMNHLDQRLFNTFTDSSERKWPIPQYMEDGNNGFILHVGKHVTCEGNPPELSDSHKLIKKVFWRERIKGIRYVVAPMVDQSELAFRMMLRKHGAHLCFSPMIHAQLFVTDATYRRTALSTCLDDRPLVVQFCANDPVILLNACQLVESFCDGVDLNLGCPQLIAKRGHYGAYLQEDLKLICEMITLLHSHSRLPLSCKIRILQDINETVAYARALVKAGACMLTVHGRTREQRGPNTGLADWYAMRAVVSAVDVPVLANGNIQLPGDVDRCLEITGASAIMSAEGILSNPYLFEKRHEVNWTAAREYLDFAERYESTTSAVRAHLFRICHHSLLEYSDLRERLSYVCTTEDFRQIMDDLERRVSKSVSSSGLEFTALKEIALATSPALMPHWICKPYYRPMRNDSSVSDSVYRERRRAELDALAQKTGLSKRQLRKREKRKIEDRKEQCKIQTYSKCLRCDLPASQGCTFVYCRNCCRFRAATERKDCKTHNFHFTTKIPWCYREHDGSAAIATALISGIMGL</sequence>
<dbReference type="AlphaFoldDB" id="A0A0I9N744"/>
<dbReference type="SUPFAM" id="SSF51395">
    <property type="entry name" value="FMN-linked oxidoreductases"/>
    <property type="match status" value="1"/>
</dbReference>
<organism evidence="15">
    <name type="scientific">Brugia malayi</name>
    <name type="common">Filarial nematode worm</name>
    <dbReference type="NCBI Taxonomy" id="6279"/>
    <lineage>
        <taxon>Eukaryota</taxon>
        <taxon>Metazoa</taxon>
        <taxon>Ecdysozoa</taxon>
        <taxon>Nematoda</taxon>
        <taxon>Chromadorea</taxon>
        <taxon>Rhabditida</taxon>
        <taxon>Spirurina</taxon>
        <taxon>Spiruromorpha</taxon>
        <taxon>Filarioidea</taxon>
        <taxon>Onchocercidae</taxon>
        <taxon>Brugia</taxon>
    </lineage>
</organism>
<comment type="cofactor">
    <cofactor evidence="1">
        <name>FMN</name>
        <dbReference type="ChEBI" id="CHEBI:58210"/>
    </cofactor>
</comment>
<dbReference type="InterPro" id="IPR013785">
    <property type="entry name" value="Aldolase_TIM"/>
</dbReference>
<dbReference type="InterPro" id="IPR035587">
    <property type="entry name" value="DUS-like_FMN-bd"/>
</dbReference>
<dbReference type="EC" id="1.3.1.88" evidence="9"/>
<dbReference type="CDD" id="cd02801">
    <property type="entry name" value="DUS_like_FMN"/>
    <property type="match status" value="1"/>
</dbReference>
<dbReference type="PROSITE" id="PS01136">
    <property type="entry name" value="UPF0034"/>
    <property type="match status" value="1"/>
</dbReference>
<evidence type="ECO:0000313" key="16">
    <source>
        <dbReference type="WormBase" id="Bm3858"/>
    </source>
</evidence>
<dbReference type="PANTHER" id="PTHR11082:SF5">
    <property type="entry name" value="TRNA-DIHYDROURIDINE(16_17) SYNTHASE [NAD(P)(+)]-LIKE"/>
    <property type="match status" value="1"/>
</dbReference>
<dbReference type="Gene3D" id="3.20.20.70">
    <property type="entry name" value="Aldolase class I"/>
    <property type="match status" value="1"/>
</dbReference>
<dbReference type="WormBase" id="Bm3858">
    <property type="protein sequence ID" value="BM46447"/>
    <property type="gene ID" value="WBGene00224119"/>
</dbReference>
<evidence type="ECO:0000313" key="15">
    <source>
        <dbReference type="EMBL" id="CTP81814.1"/>
    </source>
</evidence>
<evidence type="ECO:0000256" key="13">
    <source>
        <dbReference type="ARBA" id="ARBA00049467"/>
    </source>
</evidence>
<evidence type="ECO:0000256" key="4">
    <source>
        <dbReference type="ARBA" id="ARBA00022694"/>
    </source>
</evidence>
<reference evidence="15" key="1">
    <citation type="journal article" date="2007" name="Science">
        <title>Draft genome of the filarial nematode parasite Brugia malayi.</title>
        <authorList>
            <person name="Ghedin E."/>
            <person name="Wang S."/>
            <person name="Spiro D."/>
            <person name="Caler E."/>
            <person name="Zhao Q."/>
            <person name="Crabtree J."/>
            <person name="Allen J.E."/>
            <person name="Delcher A.L."/>
            <person name="Guiliano D.B."/>
            <person name="Miranda-Saavedra D."/>
            <person name="Angiuoli S.V."/>
            <person name="Creasy T."/>
            <person name="Amedeo P."/>
            <person name="Haas B."/>
            <person name="El-Sayed N.M."/>
            <person name="Wortman J.R."/>
            <person name="Feldblyum T."/>
            <person name="Tallon L."/>
            <person name="Schatz M."/>
            <person name="Shumway M."/>
            <person name="Koo H."/>
            <person name="Salzberg S.L."/>
            <person name="Schobel S."/>
            <person name="Pertea M."/>
            <person name="Pop M."/>
            <person name="White O."/>
            <person name="Barton G.J."/>
            <person name="Carlow C.K."/>
            <person name="Crawford M.J."/>
            <person name="Daub J."/>
            <person name="Dimmic M.W."/>
            <person name="Estes C.F."/>
            <person name="Foster J.M."/>
            <person name="Ganatra M."/>
            <person name="Gregory W.F."/>
            <person name="Johnson N.M."/>
            <person name="Jin J."/>
            <person name="Komuniecki R."/>
            <person name="Korf I."/>
            <person name="Kumar S."/>
            <person name="Laney S."/>
            <person name="Li B.W."/>
            <person name="Li W."/>
            <person name="Lindblom T.H."/>
            <person name="Lustigman S."/>
            <person name="Ma D."/>
            <person name="Maina C.V."/>
            <person name="Martin D.M."/>
            <person name="McCarter J.P."/>
            <person name="McReynolds L."/>
            <person name="Mitreva M."/>
            <person name="Nutman T.B."/>
            <person name="Parkinson J."/>
            <person name="Peregrin-Alvarez J.M."/>
            <person name="Poole C."/>
            <person name="Ren Q."/>
            <person name="Saunders L."/>
            <person name="Sluder A.E."/>
            <person name="Smith K."/>
            <person name="Stanke M."/>
            <person name="Unnasch T.R."/>
            <person name="Ware J."/>
            <person name="Wei A.D."/>
            <person name="Weil G."/>
            <person name="Williams D.J."/>
            <person name="Zhang Y."/>
            <person name="Williams S.A."/>
            <person name="Fraser-Liggett C."/>
            <person name="Slatko B."/>
            <person name="Blaxter M.L."/>
            <person name="Scott A.L."/>
        </authorList>
    </citation>
    <scope>NUCLEOTIDE SEQUENCE</scope>
    <source>
        <strain evidence="15">FR3</strain>
    </source>
</reference>
<evidence type="ECO:0000256" key="7">
    <source>
        <dbReference type="ARBA" id="ARBA00023027"/>
    </source>
</evidence>
<feature type="domain" description="DUS-like FMN-binding" evidence="14">
    <location>
        <begin position="91"/>
        <end position="379"/>
    </location>
</feature>
<evidence type="ECO:0000256" key="12">
    <source>
        <dbReference type="ARBA" id="ARBA00048934"/>
    </source>
</evidence>
<accession>A0A0I9N744</accession>
<evidence type="ECO:0000259" key="14">
    <source>
        <dbReference type="Pfam" id="PF01207"/>
    </source>
</evidence>
<dbReference type="Pfam" id="PF01207">
    <property type="entry name" value="Dus"/>
    <property type="match status" value="1"/>
</dbReference>
<comment type="catalytic activity">
    <reaction evidence="12">
        <text>5,6-dihydrouridine(16) in tRNA + NAD(+) = uridine(16) in tRNA + NADH + H(+)</text>
        <dbReference type="Rhea" id="RHEA:53380"/>
        <dbReference type="Rhea" id="RHEA-COMP:13543"/>
        <dbReference type="Rhea" id="RHEA-COMP:13544"/>
        <dbReference type="ChEBI" id="CHEBI:15378"/>
        <dbReference type="ChEBI" id="CHEBI:57540"/>
        <dbReference type="ChEBI" id="CHEBI:57945"/>
        <dbReference type="ChEBI" id="CHEBI:65315"/>
        <dbReference type="ChEBI" id="CHEBI:74443"/>
        <dbReference type="EC" id="1.3.1.88"/>
    </reaction>
    <physiologicalReaction direction="right-to-left" evidence="12">
        <dbReference type="Rhea" id="RHEA:53382"/>
    </physiologicalReaction>
</comment>
<dbReference type="InterPro" id="IPR018517">
    <property type="entry name" value="tRNA_hU_synthase_CS"/>
</dbReference>
<keyword evidence="2" id="KW-0285">Flavoprotein</keyword>
<evidence type="ECO:0000256" key="2">
    <source>
        <dbReference type="ARBA" id="ARBA00022630"/>
    </source>
</evidence>
<evidence type="ECO:0000256" key="3">
    <source>
        <dbReference type="ARBA" id="ARBA00022643"/>
    </source>
</evidence>
<keyword evidence="7" id="KW-0520">NAD</keyword>
<dbReference type="GO" id="GO:0050660">
    <property type="term" value="F:flavin adenine dinucleotide binding"/>
    <property type="evidence" value="ECO:0007669"/>
    <property type="project" value="InterPro"/>
</dbReference>
<evidence type="ECO:0000256" key="11">
    <source>
        <dbReference type="ARBA" id="ARBA00047652"/>
    </source>
</evidence>
<protein>
    <recommendedName>
        <fullName evidence="9">tRNA-dihydrouridine(16/17) synthase [NAD(P)(+)]</fullName>
        <ecNumber evidence="9">1.3.1.88</ecNumber>
    </recommendedName>
</protein>
<dbReference type="GO" id="GO:0017150">
    <property type="term" value="F:tRNA dihydrouridine synthase activity"/>
    <property type="evidence" value="ECO:0007669"/>
    <property type="project" value="InterPro"/>
</dbReference>
<proteinExistence type="inferred from homology"/>
<keyword evidence="6" id="KW-0560">Oxidoreductase</keyword>
<comment type="catalytic activity">
    <reaction evidence="13">
        <text>5,6-dihydrouridine(17) in tRNA + NADP(+) = uridine(17) in tRNA + NADPH + H(+)</text>
        <dbReference type="Rhea" id="RHEA:53368"/>
        <dbReference type="Rhea" id="RHEA-COMP:13541"/>
        <dbReference type="Rhea" id="RHEA-COMP:13542"/>
        <dbReference type="ChEBI" id="CHEBI:15378"/>
        <dbReference type="ChEBI" id="CHEBI:57783"/>
        <dbReference type="ChEBI" id="CHEBI:58349"/>
        <dbReference type="ChEBI" id="CHEBI:65315"/>
        <dbReference type="ChEBI" id="CHEBI:74443"/>
        <dbReference type="EC" id="1.3.1.88"/>
    </reaction>
    <physiologicalReaction direction="right-to-left" evidence="13">
        <dbReference type="Rhea" id="RHEA:53370"/>
    </physiologicalReaction>
</comment>
<evidence type="ECO:0000256" key="1">
    <source>
        <dbReference type="ARBA" id="ARBA00001917"/>
    </source>
</evidence>
<keyword evidence="4" id="KW-0819">tRNA processing</keyword>
<keyword evidence="5" id="KW-0521">NADP</keyword>
<evidence type="ECO:0000256" key="8">
    <source>
        <dbReference type="ARBA" id="ARBA00038313"/>
    </source>
</evidence>
<name>A0A0I9N744_BRUMA</name>
<dbReference type="OMA" id="MPHWLAQ"/>
<comment type="similarity">
    <text evidence="8">Belongs to the Dus family. Dus1 subfamily.</text>
</comment>
<evidence type="ECO:0000256" key="6">
    <source>
        <dbReference type="ARBA" id="ARBA00023002"/>
    </source>
</evidence>
<evidence type="ECO:0000256" key="5">
    <source>
        <dbReference type="ARBA" id="ARBA00022857"/>
    </source>
</evidence>
<keyword evidence="3" id="KW-0288">FMN</keyword>